<dbReference type="PANTHER" id="PTHR16201:SF11">
    <property type="entry name" value="PQ-LOOP REPEAT-CONTAINING PROTEIN"/>
    <property type="match status" value="1"/>
</dbReference>
<dbReference type="PANTHER" id="PTHR16201">
    <property type="entry name" value="SEVEN TRANSMEMBRANE PROTEIN 1-RELATED"/>
    <property type="match status" value="1"/>
</dbReference>
<keyword evidence="4 5" id="KW-0472">Membrane</keyword>
<dbReference type="SMART" id="SM00679">
    <property type="entry name" value="CTNS"/>
    <property type="match status" value="2"/>
</dbReference>
<dbReference type="InterPro" id="IPR051415">
    <property type="entry name" value="LAAT-1"/>
</dbReference>
<feature type="transmembrane region" description="Helical" evidence="5">
    <location>
        <begin position="133"/>
        <end position="152"/>
    </location>
</feature>
<name>K0KTX8_WICCF</name>
<accession>K0KTX8</accession>
<feature type="transmembrane region" description="Helical" evidence="5">
    <location>
        <begin position="223"/>
        <end position="243"/>
    </location>
</feature>
<evidence type="ECO:0000256" key="5">
    <source>
        <dbReference type="SAM" id="Phobius"/>
    </source>
</evidence>
<comment type="caution">
    <text evidence="6">The sequence shown here is derived from an EMBL/GenBank/DDBJ whole genome shotgun (WGS) entry which is preliminary data.</text>
</comment>
<dbReference type="AlphaFoldDB" id="K0KTX8"/>
<organism evidence="6 7">
    <name type="scientific">Wickerhamomyces ciferrii (strain ATCC 14091 / BCRC 22168 / CBS 111 / JCM 3599 / NBRC 0793 / NRRL Y-1031 F-60-10)</name>
    <name type="common">Yeast</name>
    <name type="synonym">Pichia ciferrii</name>
    <dbReference type="NCBI Taxonomy" id="1206466"/>
    <lineage>
        <taxon>Eukaryota</taxon>
        <taxon>Fungi</taxon>
        <taxon>Dikarya</taxon>
        <taxon>Ascomycota</taxon>
        <taxon>Saccharomycotina</taxon>
        <taxon>Saccharomycetes</taxon>
        <taxon>Phaffomycetales</taxon>
        <taxon>Wickerhamomycetaceae</taxon>
        <taxon>Wickerhamomyces</taxon>
    </lineage>
</organism>
<keyword evidence="7" id="KW-1185">Reference proteome</keyword>
<dbReference type="EMBL" id="CAIF01000156">
    <property type="protein sequence ID" value="CCH44844.1"/>
    <property type="molecule type" value="Genomic_DNA"/>
</dbReference>
<dbReference type="Proteomes" id="UP000009328">
    <property type="component" value="Unassembled WGS sequence"/>
</dbReference>
<dbReference type="Gene3D" id="1.20.1280.290">
    <property type="match status" value="2"/>
</dbReference>
<feature type="transmembrane region" description="Helical" evidence="5">
    <location>
        <begin position="18"/>
        <end position="39"/>
    </location>
</feature>
<evidence type="ECO:0000256" key="4">
    <source>
        <dbReference type="ARBA" id="ARBA00023136"/>
    </source>
</evidence>
<dbReference type="InterPro" id="IPR006603">
    <property type="entry name" value="PQ-loop_rpt"/>
</dbReference>
<dbReference type="Pfam" id="PF04193">
    <property type="entry name" value="PQ-loop"/>
    <property type="match status" value="2"/>
</dbReference>
<evidence type="ECO:0000313" key="7">
    <source>
        <dbReference type="Proteomes" id="UP000009328"/>
    </source>
</evidence>
<protein>
    <submittedName>
        <fullName evidence="6">Membrane protein</fullName>
    </submittedName>
</protein>
<dbReference type="HOGENOM" id="CLU_033734_1_0_1"/>
<evidence type="ECO:0000256" key="1">
    <source>
        <dbReference type="ARBA" id="ARBA00004141"/>
    </source>
</evidence>
<evidence type="ECO:0000256" key="3">
    <source>
        <dbReference type="ARBA" id="ARBA00022989"/>
    </source>
</evidence>
<sequence length="265" mass="29827">MLEHVNCSIYENPLKSTFIVSVIISIGIVLSYVPQHIKIVQTKSSTGLSPVFLLLSSLSGIAATSNLILLSFISIPCCLEITKFECINSQISLIQVGLQTFSTLLVVFLCVIFTRNPLDYEEYLEVIKVWKQILWFTGFIIISLIISFIYGIKSSNFILKYAQILGIFSTIVAIIQYLPQLKTTIHLKKAGSLSIPMMCIQTPGGFIWTATLILKPGSNWSSWFPYLTGAVLQGTLLVLCTYYEYIAEKDEVLLVQEDQYYTFEE</sequence>
<keyword evidence="3 5" id="KW-1133">Transmembrane helix</keyword>
<dbReference type="InParanoid" id="K0KTX8"/>
<feature type="transmembrane region" description="Helical" evidence="5">
    <location>
        <begin position="158"/>
        <end position="178"/>
    </location>
</feature>
<reference evidence="6 7" key="1">
    <citation type="journal article" date="2012" name="Eukaryot. Cell">
        <title>Draft genome sequence of Wickerhamomyces ciferrii NRRL Y-1031 F-60-10.</title>
        <authorList>
            <person name="Schneider J."/>
            <person name="Andrea H."/>
            <person name="Blom J."/>
            <person name="Jaenicke S."/>
            <person name="Ruckert C."/>
            <person name="Schorsch C."/>
            <person name="Szczepanowski R."/>
            <person name="Farwick M."/>
            <person name="Goesmann A."/>
            <person name="Puhler A."/>
            <person name="Schaffer S."/>
            <person name="Tauch A."/>
            <person name="Kohler T."/>
            <person name="Brinkrolf K."/>
        </authorList>
    </citation>
    <scope>NUCLEOTIDE SEQUENCE [LARGE SCALE GENOMIC DNA]</scope>
    <source>
        <strain evidence="7">ATCC 14091 / BCRC 22168 / CBS 111 / JCM 3599 / NBRC 0793 / NRRL Y-1031 F-60-10</strain>
    </source>
</reference>
<proteinExistence type="predicted"/>
<comment type="subcellular location">
    <subcellularLocation>
        <location evidence="1">Membrane</location>
        <topology evidence="1">Multi-pass membrane protein</topology>
    </subcellularLocation>
</comment>
<dbReference type="GO" id="GO:0016020">
    <property type="term" value="C:membrane"/>
    <property type="evidence" value="ECO:0007669"/>
    <property type="project" value="UniProtKB-SubCell"/>
</dbReference>
<feature type="transmembrane region" description="Helical" evidence="5">
    <location>
        <begin position="93"/>
        <end position="113"/>
    </location>
</feature>
<gene>
    <name evidence="6" type="ORF">BN7_4413</name>
</gene>
<evidence type="ECO:0000256" key="2">
    <source>
        <dbReference type="ARBA" id="ARBA00022692"/>
    </source>
</evidence>
<evidence type="ECO:0000313" key="6">
    <source>
        <dbReference type="EMBL" id="CCH44844.1"/>
    </source>
</evidence>
<dbReference type="eggNOG" id="ENOG502QV5C">
    <property type="taxonomic scope" value="Eukaryota"/>
</dbReference>
<feature type="transmembrane region" description="Helical" evidence="5">
    <location>
        <begin position="51"/>
        <end position="73"/>
    </location>
</feature>
<keyword evidence="2 5" id="KW-0812">Transmembrane</keyword>
<feature type="transmembrane region" description="Helical" evidence="5">
    <location>
        <begin position="190"/>
        <end position="211"/>
    </location>
</feature>